<evidence type="ECO:0000313" key="3">
    <source>
        <dbReference type="Proteomes" id="UP000533598"/>
    </source>
</evidence>
<dbReference type="SUPFAM" id="SSF52266">
    <property type="entry name" value="SGNH hydrolase"/>
    <property type="match status" value="1"/>
</dbReference>
<dbReference type="Pfam" id="PF13472">
    <property type="entry name" value="Lipase_GDSL_2"/>
    <property type="match status" value="1"/>
</dbReference>
<keyword evidence="3" id="KW-1185">Reference proteome</keyword>
<accession>A0A7W7FUZ9</accession>
<dbReference type="Proteomes" id="UP000533598">
    <property type="component" value="Unassembled WGS sequence"/>
</dbReference>
<proteinExistence type="predicted"/>
<organism evidence="2 3">
    <name type="scientific">Crossiella cryophila</name>
    <dbReference type="NCBI Taxonomy" id="43355"/>
    <lineage>
        <taxon>Bacteria</taxon>
        <taxon>Bacillati</taxon>
        <taxon>Actinomycetota</taxon>
        <taxon>Actinomycetes</taxon>
        <taxon>Pseudonocardiales</taxon>
        <taxon>Pseudonocardiaceae</taxon>
        <taxon>Crossiella</taxon>
    </lineage>
</organism>
<dbReference type="InterPro" id="IPR036514">
    <property type="entry name" value="SGNH_hydro_sf"/>
</dbReference>
<sequence>MRRVAYAAATVLTLLVGVVMVVRGQEQRVRLDRAGEIAVLGASISGAESAWPDRLGLTNQSLSASRLLTDNGPGLPSALHRLDSAIRPGVRAVLLTDLINDIQQEPHQYDPEIIIAGLREFLRQAHRRGIQVIGTTITPYGGFLRYEPDGERTRQAVNHFIRHSGEFDLVLDFDAAVRDAAAPERLRPEFDSGDHLHPNAAGQRRLAAVATETLG</sequence>
<dbReference type="InterPro" id="IPR053140">
    <property type="entry name" value="GDSL_Rv0518-like"/>
</dbReference>
<dbReference type="PANTHER" id="PTHR43784">
    <property type="entry name" value="GDSL-LIKE LIPASE/ACYLHYDROLASE, PUTATIVE (AFU_ORTHOLOGUE AFUA_2G00820)-RELATED"/>
    <property type="match status" value="1"/>
</dbReference>
<evidence type="ECO:0000259" key="1">
    <source>
        <dbReference type="Pfam" id="PF13472"/>
    </source>
</evidence>
<dbReference type="RefSeq" id="WP_185004577.1">
    <property type="nucleotide sequence ID" value="NZ_BAAAUI010000010.1"/>
</dbReference>
<reference evidence="2 3" key="1">
    <citation type="submission" date="2020-08" db="EMBL/GenBank/DDBJ databases">
        <title>Sequencing the genomes of 1000 actinobacteria strains.</title>
        <authorList>
            <person name="Klenk H.-P."/>
        </authorList>
    </citation>
    <scope>NUCLEOTIDE SEQUENCE [LARGE SCALE GENOMIC DNA]</scope>
    <source>
        <strain evidence="2 3">DSM 44230</strain>
    </source>
</reference>
<name>A0A7W7FUZ9_9PSEU</name>
<dbReference type="Gene3D" id="3.40.50.1110">
    <property type="entry name" value="SGNH hydrolase"/>
    <property type="match status" value="1"/>
</dbReference>
<dbReference type="PANTHER" id="PTHR43784:SF2">
    <property type="entry name" value="GDSL-LIKE LIPASE_ACYLHYDROLASE, PUTATIVE (AFU_ORTHOLOGUE AFUA_2G00820)-RELATED"/>
    <property type="match status" value="1"/>
</dbReference>
<comment type="caution">
    <text evidence="2">The sequence shown here is derived from an EMBL/GenBank/DDBJ whole genome shotgun (WGS) entry which is preliminary data.</text>
</comment>
<feature type="domain" description="SGNH hydrolase-type esterase" evidence="1">
    <location>
        <begin position="49"/>
        <end position="205"/>
    </location>
</feature>
<evidence type="ECO:0000313" key="2">
    <source>
        <dbReference type="EMBL" id="MBB4678742.1"/>
    </source>
</evidence>
<dbReference type="InterPro" id="IPR013830">
    <property type="entry name" value="SGNH_hydro"/>
</dbReference>
<protein>
    <submittedName>
        <fullName evidence="2">Lysophospholipase L1-like esterase</fullName>
    </submittedName>
</protein>
<gene>
    <name evidence="2" type="ORF">HNR67_004860</name>
</gene>
<dbReference type="AlphaFoldDB" id="A0A7W7FUZ9"/>
<dbReference type="EMBL" id="JACHMH010000001">
    <property type="protein sequence ID" value="MBB4678742.1"/>
    <property type="molecule type" value="Genomic_DNA"/>
</dbReference>